<name>A0AAX1Z528_CAMJU</name>
<accession>A0AAX1Z528</accession>
<evidence type="ECO:0000313" key="1">
    <source>
        <dbReference type="EMBL" id="RTI48648.1"/>
    </source>
</evidence>
<proteinExistence type="predicted"/>
<gene>
    <name evidence="1" type="ORF">C3I27_04290</name>
</gene>
<protein>
    <submittedName>
        <fullName evidence="1">Uncharacterized protein</fullName>
    </submittedName>
</protein>
<dbReference type="RefSeq" id="WP_126262935.1">
    <property type="nucleotide sequence ID" value="NZ_PQZD01000003.1"/>
</dbReference>
<reference evidence="1" key="1">
    <citation type="submission" date="2018-01" db="EMBL/GenBank/DDBJ databases">
        <authorList>
            <person name="Kovanen S."/>
            <person name="Nieminen T."/>
            <person name="Pohja-Mykra M."/>
            <person name="Raunio-Saarnisto M."/>
            <person name="Sauvala M."/>
            <person name="Fredriksson-Ahomaa M."/>
            <person name="Hanninen M.-L."/>
            <person name="Kivisto R."/>
        </authorList>
    </citation>
    <scope>NUCLEOTIDE SEQUENCE</scope>
    <source>
        <strain evidence="1">SO-26</strain>
    </source>
</reference>
<dbReference type="EMBL" id="PQZD01000003">
    <property type="protein sequence ID" value="RTI48648.1"/>
    <property type="molecule type" value="Genomic_DNA"/>
</dbReference>
<dbReference type="Proteomes" id="UP000287197">
    <property type="component" value="Unassembled WGS sequence"/>
</dbReference>
<sequence length="692" mass="76746">MSGYKTYEELKGEKVKDIVVETIPTLTYDNDKKFVGGHNYHVDSVSQYNNMRYIIQEMIITQTHDTVVELYNKYLNTLVNGDISLANDLDYSYDQVQAVIQMHDKLKDEISDDVIDNMNCLSRILYFTKGVMTIYSTAMSVLSDIQKNRDLQESELFEQLNTPISPLFTLIDTMITENYGMDIDMSSIDMDNPDTYINLMPKNEKPVRYKIYRVTLGTGVYSGLGKKYTDASSVLYEALDIFELLRGELSKLDFVSDTNRLSVVGLLDDIISVLASLIALASLEDINYISSVTDQSLDVDNSEIISTLDELDGQVNKVITNINSSTVNEPVNDLVPSLIQLGDSLKSSASSVPKATMNDNMNISLIRPNYSHSTTQVNRDTVQSLSDKVYSQSGKFLGVSTLAGMSNKTYSDLLAVHSLRENYNRLGLDEGVLDDIFDKCQGILDNFNQNIEFDNPVMTIINGVLNTVIAGVGLLVTAVNAVLCTIKELICLIRDIANDIINFISGLFDFFKSDETAVIDNAQKEVEKEMNAMCQSFTSEAFDDITDGVFNVYSTKSTAIADDLMAKLKDGASAETLEKLNTIDMKSLVENSIEDAKRDYKVDSPLLDKVGADLIDIKDSIVGSFGSMVDALITGDSCKKSMYNRLKGLNFRLPRLTIRPPLRLNGVNIMVDCSSPSEGKSLNLGKLGQFIG</sequence>
<reference evidence="1" key="2">
    <citation type="journal article" date="2019" name="Appl. Environ. Microbiol.">
        <title>Population genetics and characterization of Campylobacter jejuni isolates in western jackdaws and game birds in Finland.</title>
        <authorList>
            <person name="Kovanen S."/>
            <person name="Rossi M."/>
            <person name="Pohja-Mykra M."/>
            <person name="Nieminen T."/>
            <person name="Raunio-Saarnisto M."/>
            <person name="Sauvala M."/>
            <person name="Fredriksson-Ahomaa M."/>
            <person name="Hanninen M.L."/>
            <person name="Kivisto R."/>
        </authorList>
    </citation>
    <scope>NUCLEOTIDE SEQUENCE</scope>
    <source>
        <strain evidence="1">SO-26</strain>
    </source>
</reference>
<organism evidence="1 2">
    <name type="scientific">Campylobacter jejuni</name>
    <dbReference type="NCBI Taxonomy" id="197"/>
    <lineage>
        <taxon>Bacteria</taxon>
        <taxon>Pseudomonadati</taxon>
        <taxon>Campylobacterota</taxon>
        <taxon>Epsilonproteobacteria</taxon>
        <taxon>Campylobacterales</taxon>
        <taxon>Campylobacteraceae</taxon>
        <taxon>Campylobacter</taxon>
    </lineage>
</organism>
<comment type="caution">
    <text evidence="1">The sequence shown here is derived from an EMBL/GenBank/DDBJ whole genome shotgun (WGS) entry which is preliminary data.</text>
</comment>
<dbReference type="AlphaFoldDB" id="A0AAX1Z528"/>
<evidence type="ECO:0000313" key="2">
    <source>
        <dbReference type="Proteomes" id="UP000287197"/>
    </source>
</evidence>